<dbReference type="EMBL" id="FIGG01000001">
    <property type="protein sequence ID" value="CYU36729.1"/>
    <property type="molecule type" value="Genomic_DNA"/>
</dbReference>
<dbReference type="Proteomes" id="UP000072530">
    <property type="component" value="Unassembled WGS sequence"/>
</dbReference>
<dbReference type="PROSITE" id="PS51257">
    <property type="entry name" value="PROKAR_LIPOPROTEIN"/>
    <property type="match status" value="1"/>
</dbReference>
<accession>A0A0Z8BTN5</accession>
<dbReference type="CDD" id="cd00996">
    <property type="entry name" value="PBP2_AatB_like"/>
    <property type="match status" value="1"/>
</dbReference>
<name>A0A0Z8BTN5_STRSU</name>
<reference evidence="5 6" key="1">
    <citation type="submission" date="2016-02" db="EMBL/GenBank/DDBJ databases">
        <authorList>
            <consortium name="Pathogen Informatics"/>
        </authorList>
    </citation>
    <scope>NUCLEOTIDE SEQUENCE [LARGE SCALE GENOMIC DNA]</scope>
    <source>
        <strain evidence="5 6">LSS31</strain>
    </source>
</reference>
<dbReference type="GO" id="GO:0015276">
    <property type="term" value="F:ligand-gated monoatomic ion channel activity"/>
    <property type="evidence" value="ECO:0007669"/>
    <property type="project" value="InterPro"/>
</dbReference>
<evidence type="ECO:0000259" key="4">
    <source>
        <dbReference type="SMART" id="SM00079"/>
    </source>
</evidence>
<dbReference type="InterPro" id="IPR001320">
    <property type="entry name" value="Iontro_rcpt_C"/>
</dbReference>
<dbReference type="PANTHER" id="PTHR35936:SF34">
    <property type="entry name" value="ABC TRANSPORTER EXTRACELLULAR-BINDING PROTEIN YCKB-RELATED"/>
    <property type="match status" value="1"/>
</dbReference>
<evidence type="ECO:0000256" key="1">
    <source>
        <dbReference type="ARBA" id="ARBA00022729"/>
    </source>
</evidence>
<evidence type="ECO:0000259" key="3">
    <source>
        <dbReference type="SMART" id="SM00062"/>
    </source>
</evidence>
<dbReference type="GO" id="GO:0016020">
    <property type="term" value="C:membrane"/>
    <property type="evidence" value="ECO:0007669"/>
    <property type="project" value="InterPro"/>
</dbReference>
<gene>
    <name evidence="5" type="primary">fliY</name>
    <name evidence="5" type="ORF">ERS132393_00380</name>
</gene>
<evidence type="ECO:0000313" key="6">
    <source>
        <dbReference type="Proteomes" id="UP000072530"/>
    </source>
</evidence>
<evidence type="ECO:0000256" key="2">
    <source>
        <dbReference type="SAM" id="SignalP"/>
    </source>
</evidence>
<dbReference type="SMART" id="SM00079">
    <property type="entry name" value="PBPe"/>
    <property type="match status" value="1"/>
</dbReference>
<feature type="domain" description="Ionotropic glutamate receptor C-terminal" evidence="4">
    <location>
        <begin position="44"/>
        <end position="271"/>
    </location>
</feature>
<feature type="domain" description="Solute-binding protein family 3/N-terminal" evidence="3">
    <location>
        <begin position="44"/>
        <end position="272"/>
    </location>
</feature>
<dbReference type="Pfam" id="PF00497">
    <property type="entry name" value="SBP_bac_3"/>
    <property type="match status" value="1"/>
</dbReference>
<feature type="chain" id="PRO_5039136155" evidence="2">
    <location>
        <begin position="23"/>
        <end position="280"/>
    </location>
</feature>
<proteinExistence type="predicted"/>
<evidence type="ECO:0000313" key="5">
    <source>
        <dbReference type="EMBL" id="CYU36729.1"/>
    </source>
</evidence>
<organism evidence="5 6">
    <name type="scientific">Streptococcus suis</name>
    <dbReference type="NCBI Taxonomy" id="1307"/>
    <lineage>
        <taxon>Bacteria</taxon>
        <taxon>Bacillati</taxon>
        <taxon>Bacillota</taxon>
        <taxon>Bacilli</taxon>
        <taxon>Lactobacillales</taxon>
        <taxon>Streptococcaceae</taxon>
        <taxon>Streptococcus</taxon>
    </lineage>
</organism>
<dbReference type="SMART" id="SM00062">
    <property type="entry name" value="PBPb"/>
    <property type="match status" value="1"/>
</dbReference>
<feature type="signal peptide" evidence="2">
    <location>
        <begin position="1"/>
        <end position="22"/>
    </location>
</feature>
<dbReference type="InterPro" id="IPR001638">
    <property type="entry name" value="Solute-binding_3/MltF_N"/>
</dbReference>
<dbReference type="Gene3D" id="3.40.190.10">
    <property type="entry name" value="Periplasmic binding protein-like II"/>
    <property type="match status" value="2"/>
</dbReference>
<dbReference type="AlphaFoldDB" id="A0A0Z8BTN5"/>
<keyword evidence="1 2" id="KW-0732">Signal</keyword>
<protein>
    <submittedName>
        <fullName evidence="5">Amino acid ABC transporter substrate-binding protein</fullName>
    </submittedName>
</protein>
<dbReference type="PANTHER" id="PTHR35936">
    <property type="entry name" value="MEMBRANE-BOUND LYTIC MUREIN TRANSGLYCOSYLASE F"/>
    <property type="match status" value="1"/>
</dbReference>
<dbReference type="SUPFAM" id="SSF53850">
    <property type="entry name" value="Periplasmic binding protein-like II"/>
    <property type="match status" value="1"/>
</dbReference>
<sequence>MMMNIKKMMLGALALVTSLTLAACGSNDSATKSDNWTAYESEKSVTIGFDKTFVPMGFEQTDGSYTGFDIDLANAVFEKYGITVKWQPIDWDLKETELNNGNIDLIWNGYSITDERKEKVLFTNPYMDNQQVLVTKKSSNISQVSDMKDKILGAQAGSSGYSVFESQPAILKDIVQNNDASQYATFNEALIDLKNDRIDGLLIDRVYANYYLQQEGIISDYNIIDAGFENEAFAVGARKSDTTLVENINKAFAELYKEGKFQEISQKWFGEDVATDAVKN</sequence>